<accession>A0ABU0Z592</accession>
<name>A0ABU0Z592_9MICO</name>
<dbReference type="PROSITE" id="PS51186">
    <property type="entry name" value="GNAT"/>
    <property type="match status" value="1"/>
</dbReference>
<dbReference type="RefSeq" id="WP_308868234.1">
    <property type="nucleotide sequence ID" value="NZ_JAVFWO010000003.1"/>
</dbReference>
<dbReference type="Proteomes" id="UP001235133">
    <property type="component" value="Unassembled WGS sequence"/>
</dbReference>
<proteinExistence type="predicted"/>
<sequence length="188" mass="20854">MEPVILRTPRLELSLPRQEDVDAIHRACQDADIQRYTPVPVPYERRHAVEFVARIPGEWEAGQHLTWAIRDGGRLVGTIGFYRVDGRGAGEIGYWMAPEARGAGRLREAAKAAIEWGFSAEGLALDRIEWRAVAGNVASAKAAMALGFRYEGLLRQALMSSHGRDDGWIASLLSSDDRRPQPWPVLPA</sequence>
<comment type="caution">
    <text evidence="2">The sequence shown here is derived from an EMBL/GenBank/DDBJ whole genome shotgun (WGS) entry which is preliminary data.</text>
</comment>
<reference evidence="2 3" key="1">
    <citation type="submission" date="2023-08" db="EMBL/GenBank/DDBJ databases">
        <title>Microbacterium psychrotolerans sp. nov., a psychrotolerant bacterium isolated from soil in Heilongjiang Province, China.</title>
        <authorList>
            <person name="An P."/>
            <person name="Zhao D."/>
            <person name="Xiang H."/>
        </authorList>
    </citation>
    <scope>NUCLEOTIDE SEQUENCE [LARGE SCALE GENOMIC DNA]</scope>
    <source>
        <strain evidence="2 3">QXD-8</strain>
    </source>
</reference>
<dbReference type="Pfam" id="PF13302">
    <property type="entry name" value="Acetyltransf_3"/>
    <property type="match status" value="1"/>
</dbReference>
<protein>
    <submittedName>
        <fullName evidence="2">GNAT family N-acetyltransferase</fullName>
    </submittedName>
</protein>
<dbReference type="SUPFAM" id="SSF55729">
    <property type="entry name" value="Acyl-CoA N-acyltransferases (Nat)"/>
    <property type="match status" value="1"/>
</dbReference>
<evidence type="ECO:0000259" key="1">
    <source>
        <dbReference type="PROSITE" id="PS51186"/>
    </source>
</evidence>
<dbReference type="InterPro" id="IPR051908">
    <property type="entry name" value="Ribosomal_N-acetyltransferase"/>
</dbReference>
<dbReference type="PANTHER" id="PTHR43441">
    <property type="entry name" value="RIBOSOMAL-PROTEIN-SERINE ACETYLTRANSFERASE"/>
    <property type="match status" value="1"/>
</dbReference>
<evidence type="ECO:0000313" key="3">
    <source>
        <dbReference type="Proteomes" id="UP001235133"/>
    </source>
</evidence>
<dbReference type="InterPro" id="IPR000182">
    <property type="entry name" value="GNAT_dom"/>
</dbReference>
<organism evidence="2 3">
    <name type="scientific">Microbacterium psychrotolerans</name>
    <dbReference type="NCBI Taxonomy" id="3068321"/>
    <lineage>
        <taxon>Bacteria</taxon>
        <taxon>Bacillati</taxon>
        <taxon>Actinomycetota</taxon>
        <taxon>Actinomycetes</taxon>
        <taxon>Micrococcales</taxon>
        <taxon>Microbacteriaceae</taxon>
        <taxon>Microbacterium</taxon>
    </lineage>
</organism>
<gene>
    <name evidence="2" type="ORF">Q9R08_11920</name>
</gene>
<dbReference type="InterPro" id="IPR016181">
    <property type="entry name" value="Acyl_CoA_acyltransferase"/>
</dbReference>
<dbReference type="Gene3D" id="3.40.630.30">
    <property type="match status" value="1"/>
</dbReference>
<dbReference type="PANTHER" id="PTHR43441:SF10">
    <property type="entry name" value="ACETYLTRANSFERASE"/>
    <property type="match status" value="1"/>
</dbReference>
<keyword evidence="3" id="KW-1185">Reference proteome</keyword>
<feature type="domain" description="N-acetyltransferase" evidence="1">
    <location>
        <begin position="11"/>
        <end position="174"/>
    </location>
</feature>
<evidence type="ECO:0000313" key="2">
    <source>
        <dbReference type="EMBL" id="MDQ7878686.1"/>
    </source>
</evidence>
<dbReference type="EMBL" id="JAVFWO010000003">
    <property type="protein sequence ID" value="MDQ7878686.1"/>
    <property type="molecule type" value="Genomic_DNA"/>
</dbReference>